<organism evidence="1">
    <name type="scientific">Octopus bimaculoides</name>
    <name type="common">California two-spotted octopus</name>
    <dbReference type="NCBI Taxonomy" id="37653"/>
    <lineage>
        <taxon>Eukaryota</taxon>
        <taxon>Metazoa</taxon>
        <taxon>Spiralia</taxon>
        <taxon>Lophotrochozoa</taxon>
        <taxon>Mollusca</taxon>
        <taxon>Cephalopoda</taxon>
        <taxon>Coleoidea</taxon>
        <taxon>Octopodiformes</taxon>
        <taxon>Octopoda</taxon>
        <taxon>Incirrata</taxon>
        <taxon>Octopodidae</taxon>
        <taxon>Octopus</taxon>
    </lineage>
</organism>
<evidence type="ECO:0000313" key="1">
    <source>
        <dbReference type="EMBL" id="KOF72919.1"/>
    </source>
</evidence>
<protein>
    <submittedName>
        <fullName evidence="1">Uncharacterized protein</fullName>
    </submittedName>
</protein>
<reference evidence="1" key="1">
    <citation type="submission" date="2015-07" db="EMBL/GenBank/DDBJ databases">
        <title>MeaNS - Measles Nucleotide Surveillance Program.</title>
        <authorList>
            <person name="Tran T."/>
            <person name="Druce J."/>
        </authorList>
    </citation>
    <scope>NUCLEOTIDE SEQUENCE</scope>
    <source>
        <strain evidence="1">UCB-OBI-ISO-001</strain>
        <tissue evidence="1">Gonad</tissue>
    </source>
</reference>
<dbReference type="EMBL" id="KQ423430">
    <property type="protein sequence ID" value="KOF72919.1"/>
    <property type="molecule type" value="Genomic_DNA"/>
</dbReference>
<dbReference type="AlphaFoldDB" id="A0A0L8G7S4"/>
<accession>A0A0L8G7S4</accession>
<proteinExistence type="predicted"/>
<sequence>MVVSCFNLLVYLRVKLTCERPQQWDLVCDKSGLSFTGKILLPGLPHNFINQFWLPRSRIEPTTS</sequence>
<name>A0A0L8G7S4_OCTBM</name>
<gene>
    <name evidence="1" type="ORF">OCBIM_22038638mg</name>
</gene>